<dbReference type="AlphaFoldDB" id="A0A087B9N5"/>
<protein>
    <submittedName>
        <fullName evidence="1">Putative excisionase family DNA binding protein</fullName>
    </submittedName>
</protein>
<dbReference type="STRING" id="1692.BMAGN_1545"/>
<evidence type="ECO:0000313" key="2">
    <source>
        <dbReference type="Proteomes" id="UP000029052"/>
    </source>
</evidence>
<evidence type="ECO:0000313" key="1">
    <source>
        <dbReference type="EMBL" id="KFI67735.1"/>
    </source>
</evidence>
<keyword evidence="2" id="KW-1185">Reference proteome</keyword>
<name>A0A087B9N5_9BIFI</name>
<dbReference type="RefSeq" id="WP_022860387.1">
    <property type="nucleotide sequence ID" value="NZ_JGZB01000009.1"/>
</dbReference>
<organism evidence="1 2">
    <name type="scientific">Bifidobacterium magnum</name>
    <dbReference type="NCBI Taxonomy" id="1692"/>
    <lineage>
        <taxon>Bacteria</taxon>
        <taxon>Bacillati</taxon>
        <taxon>Actinomycetota</taxon>
        <taxon>Actinomycetes</taxon>
        <taxon>Bifidobacteriales</taxon>
        <taxon>Bifidobacteriaceae</taxon>
        <taxon>Bifidobacterium</taxon>
    </lineage>
</organism>
<dbReference type="Proteomes" id="UP000029052">
    <property type="component" value="Unassembled WGS sequence"/>
</dbReference>
<sequence length="83" mass="10099">MSMTTLQPYKERLHRNQFFRQNAVYPRLITVDEAVEISGMSSSTIREEMRRNAFPSIKDHHRKMWIEYPTFCTWLRFKKGNMQ</sequence>
<accession>A0A087B9N5</accession>
<reference evidence="1 2" key="1">
    <citation type="submission" date="2014-03" db="EMBL/GenBank/DDBJ databases">
        <title>Genomics of Bifidobacteria.</title>
        <authorList>
            <person name="Ventura M."/>
            <person name="Milani C."/>
            <person name="Lugli G.A."/>
        </authorList>
    </citation>
    <scope>NUCLEOTIDE SEQUENCE [LARGE SCALE GENOMIC DNA]</scope>
    <source>
        <strain evidence="1 2">LMG 11591</strain>
    </source>
</reference>
<dbReference type="EMBL" id="JGZB01000009">
    <property type="protein sequence ID" value="KFI67735.1"/>
    <property type="molecule type" value="Genomic_DNA"/>
</dbReference>
<comment type="caution">
    <text evidence="1">The sequence shown here is derived from an EMBL/GenBank/DDBJ whole genome shotgun (WGS) entry which is preliminary data.</text>
</comment>
<gene>
    <name evidence="1" type="ORF">BMAGN_1545</name>
</gene>
<proteinExistence type="predicted"/>